<keyword evidence="2" id="KW-1185">Reference proteome</keyword>
<name>A0ACD3AZ51_9AGAR</name>
<organism evidence="1 2">
    <name type="scientific">Pluteus cervinus</name>
    <dbReference type="NCBI Taxonomy" id="181527"/>
    <lineage>
        <taxon>Eukaryota</taxon>
        <taxon>Fungi</taxon>
        <taxon>Dikarya</taxon>
        <taxon>Basidiomycota</taxon>
        <taxon>Agaricomycotina</taxon>
        <taxon>Agaricomycetes</taxon>
        <taxon>Agaricomycetidae</taxon>
        <taxon>Agaricales</taxon>
        <taxon>Pluteineae</taxon>
        <taxon>Pluteaceae</taxon>
        <taxon>Pluteus</taxon>
    </lineage>
</organism>
<evidence type="ECO:0000313" key="1">
    <source>
        <dbReference type="EMBL" id="TFK70564.1"/>
    </source>
</evidence>
<reference evidence="1 2" key="1">
    <citation type="journal article" date="2019" name="Nat. Ecol. Evol.">
        <title>Megaphylogeny resolves global patterns of mushroom evolution.</title>
        <authorList>
            <person name="Varga T."/>
            <person name="Krizsan K."/>
            <person name="Foldi C."/>
            <person name="Dima B."/>
            <person name="Sanchez-Garcia M."/>
            <person name="Sanchez-Ramirez S."/>
            <person name="Szollosi G.J."/>
            <person name="Szarkandi J.G."/>
            <person name="Papp V."/>
            <person name="Albert L."/>
            <person name="Andreopoulos W."/>
            <person name="Angelini C."/>
            <person name="Antonin V."/>
            <person name="Barry K.W."/>
            <person name="Bougher N.L."/>
            <person name="Buchanan P."/>
            <person name="Buyck B."/>
            <person name="Bense V."/>
            <person name="Catcheside P."/>
            <person name="Chovatia M."/>
            <person name="Cooper J."/>
            <person name="Damon W."/>
            <person name="Desjardin D."/>
            <person name="Finy P."/>
            <person name="Geml J."/>
            <person name="Haridas S."/>
            <person name="Hughes K."/>
            <person name="Justo A."/>
            <person name="Karasinski D."/>
            <person name="Kautmanova I."/>
            <person name="Kiss B."/>
            <person name="Kocsube S."/>
            <person name="Kotiranta H."/>
            <person name="LaButti K.M."/>
            <person name="Lechner B.E."/>
            <person name="Liimatainen K."/>
            <person name="Lipzen A."/>
            <person name="Lukacs Z."/>
            <person name="Mihaltcheva S."/>
            <person name="Morgado L.N."/>
            <person name="Niskanen T."/>
            <person name="Noordeloos M.E."/>
            <person name="Ohm R.A."/>
            <person name="Ortiz-Santana B."/>
            <person name="Ovrebo C."/>
            <person name="Racz N."/>
            <person name="Riley R."/>
            <person name="Savchenko A."/>
            <person name="Shiryaev A."/>
            <person name="Soop K."/>
            <person name="Spirin V."/>
            <person name="Szebenyi C."/>
            <person name="Tomsovsky M."/>
            <person name="Tulloss R.E."/>
            <person name="Uehling J."/>
            <person name="Grigoriev I.V."/>
            <person name="Vagvolgyi C."/>
            <person name="Papp T."/>
            <person name="Martin F.M."/>
            <person name="Miettinen O."/>
            <person name="Hibbett D.S."/>
            <person name="Nagy L.G."/>
        </authorList>
    </citation>
    <scope>NUCLEOTIDE SEQUENCE [LARGE SCALE GENOMIC DNA]</scope>
    <source>
        <strain evidence="1 2">NL-1719</strain>
    </source>
</reference>
<gene>
    <name evidence="1" type="ORF">BDN72DRAFT_877733</name>
</gene>
<evidence type="ECO:0000313" key="2">
    <source>
        <dbReference type="Proteomes" id="UP000308600"/>
    </source>
</evidence>
<protein>
    <submittedName>
        <fullName evidence="1">Uncharacterized protein</fullName>
    </submittedName>
</protein>
<dbReference type="EMBL" id="ML208311">
    <property type="protein sequence ID" value="TFK70564.1"/>
    <property type="molecule type" value="Genomic_DNA"/>
</dbReference>
<dbReference type="Proteomes" id="UP000308600">
    <property type="component" value="Unassembled WGS sequence"/>
</dbReference>
<accession>A0ACD3AZ51</accession>
<proteinExistence type="predicted"/>
<sequence length="482" mass="55156">MTRPSKVAPILPPEILDQVFQYVLIPHYLVDSVFLPRPESPWFKNMRQKKALLLVCSSWYNSALRLLYQDITIHHIGPIIALSKVLGEKPERLGCLVRSISAHCYVPHTFVRLLGVRMQVILDSCPALTHLAYFPILSEHYCRVRLPISPSLTHLTLRGLVRYENISPILEEVRETLTYLSFLWCRTLHVTSITFPALHTLICSHDPVDDHRFAVPLTEKDVDQDWAMPSLRVVTFEFSEGWTFDRTTPANFHLDMITRFCRRHGGSITSLSTRAIQSAEPAVASMTHIGTFFNHFRIQDALDHCPSLKSLGVHWHNWISNLEHPKLEYLDLWYQTLGHLNLNWRLPAIQKVRLVENCLLSTFPAFINTFPDSLPVDIGDAICVCEHYASSGITMREYPYEDLVEVLEGKEIICLHRPHREEDEKDDDDASSSDYNPSEEESSDDYHSDNSSAISLDLNDALERFTQSLQATPLADPSDESD</sequence>